<gene>
    <name evidence="2" type="primary">MAP3K3</name>
    <name evidence="2" type="ORF">P7K49_010634</name>
</gene>
<dbReference type="Pfam" id="PF00564">
    <property type="entry name" value="PB1"/>
    <property type="match status" value="1"/>
</dbReference>
<feature type="domain" description="PB1" evidence="1">
    <location>
        <begin position="4"/>
        <end position="82"/>
    </location>
</feature>
<dbReference type="SMART" id="SM00666">
    <property type="entry name" value="PB1"/>
    <property type="match status" value="1"/>
</dbReference>
<reference evidence="2 3" key="1">
    <citation type="submission" date="2023-05" db="EMBL/GenBank/DDBJ databases">
        <title>B98-5 Cell Line De Novo Hybrid Assembly: An Optical Mapping Approach.</title>
        <authorList>
            <person name="Kananen K."/>
            <person name="Auerbach J.A."/>
            <person name="Kautto E."/>
            <person name="Blachly J.S."/>
        </authorList>
    </citation>
    <scope>NUCLEOTIDE SEQUENCE [LARGE SCALE GENOMIC DNA]</scope>
    <source>
        <strain evidence="2">B95-8</strain>
        <tissue evidence="2">Cell line</tissue>
    </source>
</reference>
<evidence type="ECO:0000313" key="3">
    <source>
        <dbReference type="Proteomes" id="UP001266305"/>
    </source>
</evidence>
<protein>
    <submittedName>
        <fullName evidence="2">Mitogen-activated protein kinase kinase kinase 3</fullName>
    </submittedName>
</protein>
<dbReference type="InterPro" id="IPR000270">
    <property type="entry name" value="PB1_dom"/>
</dbReference>
<evidence type="ECO:0000259" key="1">
    <source>
        <dbReference type="SMART" id="SM00666"/>
    </source>
</evidence>
<sequence>MRKNHTLLPLNVEEDKNSFSRPVKYEDVEHKVTTVFGQPLDLHYMNNELSILLKNQDDLDKAIDILDRSSSMKSLRILLLSQDRNHFSLWWLDWAQWKEWVGAERIADPPLRPLTSFWHNGAYDRFSQLNMIRDDLRSSSSPHSGVSRQVRIKASQSAGDINTIYQPPEPRSRHLSVKLHQIELPSEDPELSLRDLSTDPIAEFVCLQYAS</sequence>
<dbReference type="GO" id="GO:0016301">
    <property type="term" value="F:kinase activity"/>
    <property type="evidence" value="ECO:0007669"/>
    <property type="project" value="UniProtKB-KW"/>
</dbReference>
<keyword evidence="2" id="KW-0808">Transferase</keyword>
<comment type="caution">
    <text evidence="2">The sequence shown here is derived from an EMBL/GenBank/DDBJ whole genome shotgun (WGS) entry which is preliminary data.</text>
</comment>
<dbReference type="Proteomes" id="UP001266305">
    <property type="component" value="Unassembled WGS sequence"/>
</dbReference>
<keyword evidence="3" id="KW-1185">Reference proteome</keyword>
<keyword evidence="2" id="KW-0418">Kinase</keyword>
<accession>A0ABQ9VQQ6</accession>
<evidence type="ECO:0000313" key="2">
    <source>
        <dbReference type="EMBL" id="KAK2110888.1"/>
    </source>
</evidence>
<organism evidence="2 3">
    <name type="scientific">Saguinus oedipus</name>
    <name type="common">Cotton-top tamarin</name>
    <name type="synonym">Oedipomidas oedipus</name>
    <dbReference type="NCBI Taxonomy" id="9490"/>
    <lineage>
        <taxon>Eukaryota</taxon>
        <taxon>Metazoa</taxon>
        <taxon>Chordata</taxon>
        <taxon>Craniata</taxon>
        <taxon>Vertebrata</taxon>
        <taxon>Euteleostomi</taxon>
        <taxon>Mammalia</taxon>
        <taxon>Eutheria</taxon>
        <taxon>Euarchontoglires</taxon>
        <taxon>Primates</taxon>
        <taxon>Haplorrhini</taxon>
        <taxon>Platyrrhini</taxon>
        <taxon>Cebidae</taxon>
        <taxon>Callitrichinae</taxon>
        <taxon>Saguinus</taxon>
    </lineage>
</organism>
<name>A0ABQ9VQQ6_SAGOE</name>
<proteinExistence type="predicted"/>
<dbReference type="Gene3D" id="3.10.20.90">
    <property type="entry name" value="Phosphatidylinositol 3-kinase Catalytic Subunit, Chain A, domain 1"/>
    <property type="match status" value="1"/>
</dbReference>
<dbReference type="EMBL" id="JASSZA010000005">
    <property type="protein sequence ID" value="KAK2110888.1"/>
    <property type="molecule type" value="Genomic_DNA"/>
</dbReference>
<dbReference type="SUPFAM" id="SSF54277">
    <property type="entry name" value="CAD &amp; PB1 domains"/>
    <property type="match status" value="1"/>
</dbReference>